<gene>
    <name evidence="1" type="ORF">RPERSI_LOCUS4231</name>
</gene>
<protein>
    <submittedName>
        <fullName evidence="1">31955_t:CDS:1</fullName>
    </submittedName>
</protein>
<organism evidence="1 2">
    <name type="scientific">Racocetra persica</name>
    <dbReference type="NCBI Taxonomy" id="160502"/>
    <lineage>
        <taxon>Eukaryota</taxon>
        <taxon>Fungi</taxon>
        <taxon>Fungi incertae sedis</taxon>
        <taxon>Mucoromycota</taxon>
        <taxon>Glomeromycotina</taxon>
        <taxon>Glomeromycetes</taxon>
        <taxon>Diversisporales</taxon>
        <taxon>Gigasporaceae</taxon>
        <taxon>Racocetra</taxon>
    </lineage>
</organism>
<evidence type="ECO:0000313" key="1">
    <source>
        <dbReference type="EMBL" id="CAG8557761.1"/>
    </source>
</evidence>
<keyword evidence="2" id="KW-1185">Reference proteome</keyword>
<dbReference type="Proteomes" id="UP000789920">
    <property type="component" value="Unassembled WGS sequence"/>
</dbReference>
<dbReference type="EMBL" id="CAJVQC010005709">
    <property type="protein sequence ID" value="CAG8557761.1"/>
    <property type="molecule type" value="Genomic_DNA"/>
</dbReference>
<evidence type="ECO:0000313" key="2">
    <source>
        <dbReference type="Proteomes" id="UP000789920"/>
    </source>
</evidence>
<proteinExistence type="predicted"/>
<accession>A0ACA9LZK2</accession>
<sequence>MIKIVESKEIIKNLINLIWKATEGKVVTITFNSQLCLATISLDNRINTTLNLEAPRVILIKEDISSRIINKHAGFIIDDGNQDNESFSQVDENDKLNSDYEVTKGIGKNIKNISGDDGSDDDSPEWLECEECYGPKKEFCDLCGCSVCKWKGDRGHILLCDGYCGKGFHTRCLKLLLARIPARNWYCIRCSRKSKHKTQSDDSSSSDNMRKIKKSNGNRKCKLLLDRNEDTESTKDEVVNDSQQTDKIEDTTAIQPQSDTNGDIKGKERMQHSSSKTESDEFESTSLCTKVLSKKPQIS</sequence>
<name>A0ACA9LZK2_9GLOM</name>
<comment type="caution">
    <text evidence="1">The sequence shown here is derived from an EMBL/GenBank/DDBJ whole genome shotgun (WGS) entry which is preliminary data.</text>
</comment>
<feature type="non-terminal residue" evidence="1">
    <location>
        <position position="299"/>
    </location>
</feature>
<reference evidence="1" key="1">
    <citation type="submission" date="2021-06" db="EMBL/GenBank/DDBJ databases">
        <authorList>
            <person name="Kallberg Y."/>
            <person name="Tangrot J."/>
            <person name="Rosling A."/>
        </authorList>
    </citation>
    <scope>NUCLEOTIDE SEQUENCE</scope>
    <source>
        <strain evidence="1">MA461A</strain>
    </source>
</reference>